<organism evidence="1">
    <name type="scientific">Eucalyptus grandis</name>
    <name type="common">Flooded gum</name>
    <dbReference type="NCBI Taxonomy" id="71139"/>
    <lineage>
        <taxon>Eukaryota</taxon>
        <taxon>Viridiplantae</taxon>
        <taxon>Streptophyta</taxon>
        <taxon>Embryophyta</taxon>
        <taxon>Tracheophyta</taxon>
        <taxon>Spermatophyta</taxon>
        <taxon>Magnoliopsida</taxon>
        <taxon>eudicotyledons</taxon>
        <taxon>Gunneridae</taxon>
        <taxon>Pentapetalae</taxon>
        <taxon>rosids</taxon>
        <taxon>malvids</taxon>
        <taxon>Myrtales</taxon>
        <taxon>Myrtaceae</taxon>
        <taxon>Myrtoideae</taxon>
        <taxon>Eucalypteae</taxon>
        <taxon>Eucalyptus</taxon>
    </lineage>
</organism>
<name>A0A059B1L0_EUCGR</name>
<protein>
    <submittedName>
        <fullName evidence="1">Uncharacterized protein</fullName>
    </submittedName>
</protein>
<sequence length="83" mass="9162">MSRVNLLSGERNCGFLPLLSLTLKKEGVPTRLLVLLIAFTPFLRQKGCFMSSGSSGFSHRPKEASDVLSFFFKAAFCSERLSS</sequence>
<dbReference type="Gramene" id="KCW59993">
    <property type="protein sequence ID" value="KCW59993"/>
    <property type="gene ID" value="EUGRSUZ_H02726"/>
</dbReference>
<evidence type="ECO:0000313" key="1">
    <source>
        <dbReference type="EMBL" id="KCW59993.1"/>
    </source>
</evidence>
<dbReference type="InParanoid" id="A0A059B1L0"/>
<dbReference type="EMBL" id="KK198760">
    <property type="protein sequence ID" value="KCW59993.1"/>
    <property type="molecule type" value="Genomic_DNA"/>
</dbReference>
<accession>A0A059B1L0</accession>
<dbReference type="AlphaFoldDB" id="A0A059B1L0"/>
<proteinExistence type="predicted"/>
<reference evidence="1" key="1">
    <citation type="submission" date="2013-07" db="EMBL/GenBank/DDBJ databases">
        <title>The genome of Eucalyptus grandis.</title>
        <authorList>
            <person name="Schmutz J."/>
            <person name="Hayes R."/>
            <person name="Myburg A."/>
            <person name="Tuskan G."/>
            <person name="Grattapaglia D."/>
            <person name="Rokhsar D.S."/>
        </authorList>
    </citation>
    <scope>NUCLEOTIDE SEQUENCE</scope>
    <source>
        <tissue evidence="1">Leaf extractions</tissue>
    </source>
</reference>
<gene>
    <name evidence="1" type="ORF">EUGRSUZ_H02726</name>
</gene>